<dbReference type="Gene3D" id="3.40.50.1820">
    <property type="entry name" value="alpha/beta hydrolase"/>
    <property type="match status" value="1"/>
</dbReference>
<comment type="caution">
    <text evidence="2">The sequence shown here is derived from an EMBL/GenBank/DDBJ whole genome shotgun (WGS) entry which is preliminary data.</text>
</comment>
<evidence type="ECO:0000259" key="1">
    <source>
        <dbReference type="Pfam" id="PF00326"/>
    </source>
</evidence>
<dbReference type="SUPFAM" id="SSF82171">
    <property type="entry name" value="DPP6 N-terminal domain-like"/>
    <property type="match status" value="1"/>
</dbReference>
<organism evidence="2 3">
    <name type="scientific">Cerrena zonata</name>
    <dbReference type="NCBI Taxonomy" id="2478898"/>
    <lineage>
        <taxon>Eukaryota</taxon>
        <taxon>Fungi</taxon>
        <taxon>Dikarya</taxon>
        <taxon>Basidiomycota</taxon>
        <taxon>Agaricomycotina</taxon>
        <taxon>Agaricomycetes</taxon>
        <taxon>Polyporales</taxon>
        <taxon>Cerrenaceae</taxon>
        <taxon>Cerrena</taxon>
    </lineage>
</organism>
<dbReference type="Pfam" id="PF00326">
    <property type="entry name" value="Peptidase_S9"/>
    <property type="match status" value="1"/>
</dbReference>
<dbReference type="AlphaFoldDB" id="A0AAW0FR16"/>
<dbReference type="EMBL" id="JASBNA010000039">
    <property type="protein sequence ID" value="KAK7681722.1"/>
    <property type="molecule type" value="Genomic_DNA"/>
</dbReference>
<dbReference type="PANTHER" id="PTHR43056:SF5">
    <property type="entry name" value="PEPTIDASE S9 PROLYL OLIGOPEPTIDASE CATALYTIC DOMAIN-CONTAINING PROTEIN"/>
    <property type="match status" value="1"/>
</dbReference>
<gene>
    <name evidence="2" type="ORF">QCA50_015069</name>
</gene>
<dbReference type="SUPFAM" id="SSF53474">
    <property type="entry name" value="alpha/beta-Hydrolases"/>
    <property type="match status" value="1"/>
</dbReference>
<proteinExistence type="predicted"/>
<evidence type="ECO:0000313" key="3">
    <source>
        <dbReference type="Proteomes" id="UP001385951"/>
    </source>
</evidence>
<dbReference type="PANTHER" id="PTHR43056">
    <property type="entry name" value="PEPTIDASE S9 PROLYL OLIGOPEPTIDASE"/>
    <property type="match status" value="1"/>
</dbReference>
<reference evidence="2 3" key="1">
    <citation type="submission" date="2022-09" db="EMBL/GenBank/DDBJ databases">
        <authorList>
            <person name="Palmer J.M."/>
        </authorList>
    </citation>
    <scope>NUCLEOTIDE SEQUENCE [LARGE SCALE GENOMIC DNA]</scope>
    <source>
        <strain evidence="2 3">DSM 7382</strain>
    </source>
</reference>
<dbReference type="Proteomes" id="UP001385951">
    <property type="component" value="Unassembled WGS sequence"/>
</dbReference>
<sequence>MPKAAPFGTWESPITVDSLVANSVSVDNIIVDPVTSVIYHVEKRPSEEGRSVLVRTEDGVDVIGRDFNCRTSVHEYGGAAATVYGGTAYFSNAKDGRVYKVKEGGQPVPVTPESTVHRFADFVVHPIQNRFLVAILEDHTKPDPADVVNTLCAIDTESQTVSPLVSGSDFFTSPTFSPDGTHLAWSQWSHPDMPWDGSEVHVGSISFKVDGSGLVLSNSTYVAGKALTISAGDPIWISNDRVQYASDETGYQNPYIYDVKSGKSSLALSQPLAEDFSHPAWRLGNRYGASLNKEGSKVLFTSLRDGRSRLYVLTLHSNDLEEISCPYVSIEHVFQVTDDHVVFVGAKIDEPASIVLCSLKDYALPHYSTLKTLSPKGDLSNKLISKPQPMTLLVPPNNEPVHIVYYPPTNPEYEPPKDEKPPCIVHVHGGPTALQDQAYYASTQFFTSRGWAWINVNYSGSSGYGRKYVDNLYGQWGVADTRDCALAVETLSKPPYSLIDPKRTAIRGGSAGGFTVLASLFAYPDAFAAGTSMYGISDLRKLDDFTHKFESRNVEKLMGGTYSQVPDVYKARSPVFHADKIKAPLLIEQGSLDAVVPPEQAEDIVKTIKAKGGRVDYILFEGEGHGWRKAENIKTAMEKELAFYEDVFKLKK</sequence>
<keyword evidence="3" id="KW-1185">Reference proteome</keyword>
<dbReference type="InterPro" id="IPR050585">
    <property type="entry name" value="Xaa-Pro_dipeptidyl-ppase/CocE"/>
</dbReference>
<dbReference type="GO" id="GO:0008236">
    <property type="term" value="F:serine-type peptidase activity"/>
    <property type="evidence" value="ECO:0007669"/>
    <property type="project" value="InterPro"/>
</dbReference>
<evidence type="ECO:0000313" key="2">
    <source>
        <dbReference type="EMBL" id="KAK7681722.1"/>
    </source>
</evidence>
<dbReference type="GO" id="GO:0006508">
    <property type="term" value="P:proteolysis"/>
    <property type="evidence" value="ECO:0007669"/>
    <property type="project" value="InterPro"/>
</dbReference>
<protein>
    <recommendedName>
        <fullName evidence="1">Peptidase S9 prolyl oligopeptidase catalytic domain-containing protein</fullName>
    </recommendedName>
</protein>
<accession>A0AAW0FR16</accession>
<feature type="domain" description="Peptidase S9 prolyl oligopeptidase catalytic" evidence="1">
    <location>
        <begin position="441"/>
        <end position="649"/>
    </location>
</feature>
<dbReference type="InterPro" id="IPR029058">
    <property type="entry name" value="AB_hydrolase_fold"/>
</dbReference>
<name>A0AAW0FR16_9APHY</name>
<dbReference type="InterPro" id="IPR001375">
    <property type="entry name" value="Peptidase_S9_cat"/>
</dbReference>